<feature type="signal peptide" evidence="1">
    <location>
        <begin position="1"/>
        <end position="29"/>
    </location>
</feature>
<evidence type="ECO:0000313" key="2">
    <source>
        <dbReference type="EMBL" id="BBO68926.1"/>
    </source>
</evidence>
<dbReference type="RefSeq" id="WP_155317020.1">
    <property type="nucleotide sequence ID" value="NZ_AP021874.1"/>
</dbReference>
<evidence type="ECO:0000256" key="1">
    <source>
        <dbReference type="SAM" id="SignalP"/>
    </source>
</evidence>
<keyword evidence="1" id="KW-0732">Signal</keyword>
<dbReference type="SUPFAM" id="SSF160387">
    <property type="entry name" value="NosL/MerB-like"/>
    <property type="match status" value="1"/>
</dbReference>
<feature type="chain" id="PRO_5024464211" description="Nitrous oxide reductase accessory protein NosL" evidence="1">
    <location>
        <begin position="30"/>
        <end position="187"/>
    </location>
</feature>
<dbReference type="Proteomes" id="UP000427906">
    <property type="component" value="Chromosome"/>
</dbReference>
<evidence type="ECO:0008006" key="4">
    <source>
        <dbReference type="Google" id="ProtNLM"/>
    </source>
</evidence>
<dbReference type="AlphaFoldDB" id="A0A5K7YIF0"/>
<sequence length="187" mass="20116">MKFSSDTGQWLRATLVMVVLVLVPGAAPAAEGGPAPALKSLSADGQMTLSETDRCPVCAMFPARRPRTAAAMTLKSGETFYFCGNGCLLRTWLRPAAYLGKTRAQIDRLVVRDYFSGQPIDGRTATWVAGSDVVGPMGPAIIALGDPGQLAVFKDRHGGKTVFTFDQVDDDLWKQISRRELPAARAD</sequence>
<dbReference type="Gene3D" id="3.30.70.2050">
    <property type="match status" value="1"/>
</dbReference>
<evidence type="ECO:0000313" key="3">
    <source>
        <dbReference type="Proteomes" id="UP000427906"/>
    </source>
</evidence>
<protein>
    <recommendedName>
        <fullName evidence="4">Nitrous oxide reductase accessory protein NosL</fullName>
    </recommendedName>
</protein>
<dbReference type="OrthoDB" id="982633at2"/>
<keyword evidence="3" id="KW-1185">Reference proteome</keyword>
<name>A0A5K7YIF0_9BACT</name>
<dbReference type="InterPro" id="IPR008719">
    <property type="entry name" value="N2O_reductase_NosL"/>
</dbReference>
<accession>A0A5K7YIF0</accession>
<proteinExistence type="predicted"/>
<dbReference type="PANTHER" id="PTHR41247">
    <property type="entry name" value="HTH-TYPE TRANSCRIPTIONAL REPRESSOR YCNK"/>
    <property type="match status" value="1"/>
</dbReference>
<dbReference type="EMBL" id="AP021874">
    <property type="protein sequence ID" value="BBO68926.1"/>
    <property type="molecule type" value="Genomic_DNA"/>
</dbReference>
<gene>
    <name evidence="2" type="ORF">DSCA_28560</name>
</gene>
<organism evidence="2 3">
    <name type="scientific">Desulfosarcina alkanivorans</name>
    <dbReference type="NCBI Taxonomy" id="571177"/>
    <lineage>
        <taxon>Bacteria</taxon>
        <taxon>Pseudomonadati</taxon>
        <taxon>Thermodesulfobacteriota</taxon>
        <taxon>Desulfobacteria</taxon>
        <taxon>Desulfobacterales</taxon>
        <taxon>Desulfosarcinaceae</taxon>
        <taxon>Desulfosarcina</taxon>
    </lineage>
</organism>
<dbReference type="Pfam" id="PF05573">
    <property type="entry name" value="NosL"/>
    <property type="match status" value="1"/>
</dbReference>
<dbReference type="KEGG" id="dalk:DSCA_28560"/>
<dbReference type="PANTHER" id="PTHR41247:SF1">
    <property type="entry name" value="HTH-TYPE TRANSCRIPTIONAL REPRESSOR YCNK"/>
    <property type="match status" value="1"/>
</dbReference>
<reference evidence="2 3" key="1">
    <citation type="submission" date="2019-11" db="EMBL/GenBank/DDBJ databases">
        <title>Comparative genomics of hydrocarbon-degrading Desulfosarcina strains.</title>
        <authorList>
            <person name="Watanabe M."/>
            <person name="Kojima H."/>
            <person name="Fukui M."/>
        </authorList>
    </citation>
    <scope>NUCLEOTIDE SEQUENCE [LARGE SCALE GENOMIC DNA]</scope>
    <source>
        <strain evidence="2 3">PL12</strain>
    </source>
</reference>